<evidence type="ECO:0000256" key="17">
    <source>
        <dbReference type="ARBA" id="ARBA00023242"/>
    </source>
</evidence>
<dbReference type="Proteomes" id="UP000193944">
    <property type="component" value="Unassembled WGS sequence"/>
</dbReference>
<feature type="compositionally biased region" description="Basic and acidic residues" evidence="23">
    <location>
        <begin position="135"/>
        <end position="152"/>
    </location>
</feature>
<dbReference type="PROSITE" id="PS00108">
    <property type="entry name" value="PROTEIN_KINASE_ST"/>
    <property type="match status" value="1"/>
</dbReference>
<dbReference type="PROSITE" id="PS50011">
    <property type="entry name" value="PROTEIN_KINASE_DOM"/>
    <property type="match status" value="1"/>
</dbReference>
<sequence>MVEPTNQMSTSDHEEGEIVETPESTNQITTEVKNKRKSSVSSVHSSGSKYGSASDLDSKSKKSDSTHHSRSRHHRDYSRSHSHSHRHSRSRSRSHRRSERERSYRSISRRRSDSRSDSRRRSRSRSSRHRSHRRSRDDSYDRRSSTERYHDEKRRRKVSYSDDLLKINYDDDYSASTNTTTTTKSKSETNDKKVKEEKDKPLNDLDLESSLMSDNLSINNILSSSTSISSTKKLKNKSRINVKDIEINEDIYDIFNKVDEDKLIEERRKRRQAILEKYKSNDSPVSLSGSTKLSNGNDDTDDNDTNNEYVSTPRADTPLQVSLAKENIAYNDTSEIQMSAADYDPHADKKEDEEKLKTKLLKNKNENNKNNNIINNKKDDMNFEYDIFAGDMDDDVDMFTGTDNDNKQTDDIQVVRNSVSNPSLLDNWDDPEGYYRVILGEMLDNRYHVYTNLGKGVFSTVVKAKDTKDNDRQVAIKIIRNNDTMRRASMKEISILNKLMEADPDDKKHIVRMIRNFEYRNHICVVFELLGMNLREVLKKYGKDVGINIKAVRVYAQQLFLALALLKKCKILHADIKPDNVLVNESKNILKLCDLGSASFDNENEITPYLVSRFYRAPEIILGLAYDSAIDVWSVGCTLYELYTGKILFPGHTNNHMLKYMMELKGKFPNKMIRKGQFGLQHFDENMNFMQVETDKITGKEVIKHVNIVKPTKDLKSRLLSNTSKMNEKELEMVTQFVDLLDKCFVLNPEKRITAREALNHPFLSRHH</sequence>
<evidence type="ECO:0000256" key="15">
    <source>
        <dbReference type="ARBA" id="ARBA00022990"/>
    </source>
</evidence>
<dbReference type="PANTHER" id="PTHR24058:SF103">
    <property type="entry name" value="SERINE_THREONINE-PROTEIN KINASE PRP4 HOMOLOG"/>
    <property type="match status" value="1"/>
</dbReference>
<evidence type="ECO:0000256" key="11">
    <source>
        <dbReference type="ARBA" id="ARBA00022741"/>
    </source>
</evidence>
<dbReference type="EMBL" id="MCFG01000155">
    <property type="protein sequence ID" value="ORX80102.1"/>
    <property type="molecule type" value="Genomic_DNA"/>
</dbReference>
<dbReference type="InterPro" id="IPR011009">
    <property type="entry name" value="Kinase-like_dom_sf"/>
</dbReference>
<keyword evidence="13 22" id="KW-0067">ATP-binding</keyword>
<keyword evidence="15" id="KW-0007">Acetylation</keyword>
<comment type="subcellular location">
    <subcellularLocation>
        <location evidence="2">Chromosome</location>
    </subcellularLocation>
    <subcellularLocation>
        <location evidence="1">Nucleus</location>
    </subcellularLocation>
</comment>
<evidence type="ECO:0000256" key="23">
    <source>
        <dbReference type="SAM" id="MobiDB-lite"/>
    </source>
</evidence>
<dbReference type="Pfam" id="PF00069">
    <property type="entry name" value="Pkinase"/>
    <property type="match status" value="1"/>
</dbReference>
<dbReference type="PROSITE" id="PS00107">
    <property type="entry name" value="PROTEIN_KINASE_ATP"/>
    <property type="match status" value="1"/>
</dbReference>
<feature type="compositionally biased region" description="Basic and acidic residues" evidence="23">
    <location>
        <begin position="185"/>
        <end position="201"/>
    </location>
</feature>
<proteinExistence type="inferred from homology"/>
<evidence type="ECO:0000256" key="5">
    <source>
        <dbReference type="ARBA" id="ARBA00022499"/>
    </source>
</evidence>
<dbReference type="OrthoDB" id="9332038at2759"/>
<feature type="compositionally biased region" description="Basic and acidic residues" evidence="23">
    <location>
        <begin position="98"/>
        <end position="119"/>
    </location>
</feature>
<dbReference type="PANTHER" id="PTHR24058">
    <property type="entry name" value="DUAL SPECIFICITY PROTEIN KINASE"/>
    <property type="match status" value="1"/>
</dbReference>
<feature type="compositionally biased region" description="Basic residues" evidence="23">
    <location>
        <begin position="120"/>
        <end position="134"/>
    </location>
</feature>
<dbReference type="Gene3D" id="3.30.200.20">
    <property type="entry name" value="Phosphorylase Kinase, domain 1"/>
    <property type="match status" value="1"/>
</dbReference>
<evidence type="ECO:0000256" key="14">
    <source>
        <dbReference type="ARBA" id="ARBA00022843"/>
    </source>
</evidence>
<feature type="compositionally biased region" description="Low complexity" evidence="23">
    <location>
        <begin position="39"/>
        <end position="54"/>
    </location>
</feature>
<keyword evidence="7" id="KW-0597">Phosphoprotein</keyword>
<dbReference type="InterPro" id="IPR044092">
    <property type="entry name" value="STKc_PRP4"/>
</dbReference>
<dbReference type="SUPFAM" id="SSF56112">
    <property type="entry name" value="Protein kinase-like (PK-like)"/>
    <property type="match status" value="1"/>
</dbReference>
<evidence type="ECO:0000256" key="8">
    <source>
        <dbReference type="ARBA" id="ARBA00022664"/>
    </source>
</evidence>
<feature type="binding site" evidence="22">
    <location>
        <position position="477"/>
    </location>
    <ligand>
        <name>ATP</name>
        <dbReference type="ChEBI" id="CHEBI:30616"/>
    </ligand>
</feature>
<name>A0A1Y1X331_9FUNG</name>
<dbReference type="InterPro" id="IPR000719">
    <property type="entry name" value="Prot_kinase_dom"/>
</dbReference>
<dbReference type="GO" id="GO:0005694">
    <property type="term" value="C:chromosome"/>
    <property type="evidence" value="ECO:0007669"/>
    <property type="project" value="UniProtKB-SubCell"/>
</dbReference>
<feature type="compositionally biased region" description="Low complexity" evidence="23">
    <location>
        <begin position="174"/>
        <end position="184"/>
    </location>
</feature>
<keyword evidence="5" id="KW-1017">Isopeptide bond</keyword>
<evidence type="ECO:0000256" key="22">
    <source>
        <dbReference type="PROSITE-ProRule" id="PRU10141"/>
    </source>
</evidence>
<reference evidence="25 26" key="2">
    <citation type="submission" date="2016-08" db="EMBL/GenBank/DDBJ databases">
        <title>Pervasive Adenine N6-methylation of Active Genes in Fungi.</title>
        <authorList>
            <consortium name="DOE Joint Genome Institute"/>
            <person name="Mondo S.J."/>
            <person name="Dannebaum R.O."/>
            <person name="Kuo R.C."/>
            <person name="Labutti K."/>
            <person name="Haridas S."/>
            <person name="Kuo A."/>
            <person name="Salamov A."/>
            <person name="Ahrendt S.R."/>
            <person name="Lipzen A."/>
            <person name="Sullivan W."/>
            <person name="Andreopoulos W.B."/>
            <person name="Clum A."/>
            <person name="Lindquist E."/>
            <person name="Daum C."/>
            <person name="Ramamoorthy G.K."/>
            <person name="Gryganskyi A."/>
            <person name="Culley D."/>
            <person name="Magnuson J.K."/>
            <person name="James T.Y."/>
            <person name="O'Malley M.A."/>
            <person name="Stajich J.E."/>
            <person name="Spatafora J.W."/>
            <person name="Visel A."/>
            <person name="Grigoriev I.V."/>
        </authorList>
    </citation>
    <scope>NUCLEOTIDE SEQUENCE [LARGE SCALE GENOMIC DNA]</scope>
    <source>
        <strain evidence="25 26">S4</strain>
    </source>
</reference>
<keyword evidence="14" id="KW-0832">Ubl conjugation</keyword>
<feature type="compositionally biased region" description="Polar residues" evidence="23">
    <location>
        <begin position="22"/>
        <end position="31"/>
    </location>
</feature>
<keyword evidence="4" id="KW-0158">Chromosome</keyword>
<evidence type="ECO:0000256" key="2">
    <source>
        <dbReference type="ARBA" id="ARBA00004286"/>
    </source>
</evidence>
<dbReference type="FunFam" id="3.30.200.20:FF:000123">
    <property type="entry name" value="serine/threonine-protein kinase PRP4 homolog"/>
    <property type="match status" value="1"/>
</dbReference>
<feature type="compositionally biased region" description="Basic and acidic residues" evidence="23">
    <location>
        <begin position="56"/>
        <end position="67"/>
    </location>
</feature>
<dbReference type="InterPro" id="IPR050494">
    <property type="entry name" value="Ser_Thr_dual-spec_kinase"/>
</dbReference>
<evidence type="ECO:0000256" key="21">
    <source>
        <dbReference type="ARBA" id="ARBA00046964"/>
    </source>
</evidence>
<keyword evidence="10" id="KW-0747">Spliceosome</keyword>
<evidence type="ECO:0000256" key="9">
    <source>
        <dbReference type="ARBA" id="ARBA00022679"/>
    </source>
</evidence>
<accession>A0A1Y1X331</accession>
<dbReference type="SMART" id="SM00220">
    <property type="entry name" value="S_TKc"/>
    <property type="match status" value="1"/>
</dbReference>
<evidence type="ECO:0000259" key="24">
    <source>
        <dbReference type="PROSITE" id="PS50011"/>
    </source>
</evidence>
<dbReference type="GO" id="GO:0005681">
    <property type="term" value="C:spliceosomal complex"/>
    <property type="evidence" value="ECO:0007669"/>
    <property type="project" value="UniProtKB-KW"/>
</dbReference>
<dbReference type="EC" id="2.7.11.1" evidence="3"/>
<gene>
    <name evidence="25" type="ORF">BCR32DRAFT_280821</name>
</gene>
<keyword evidence="16" id="KW-0508">mRNA splicing</keyword>
<evidence type="ECO:0000256" key="10">
    <source>
        <dbReference type="ARBA" id="ARBA00022728"/>
    </source>
</evidence>
<feature type="region of interest" description="Disordered" evidence="23">
    <location>
        <begin position="280"/>
        <end position="313"/>
    </location>
</feature>
<dbReference type="GO" id="GO:0005524">
    <property type="term" value="F:ATP binding"/>
    <property type="evidence" value="ECO:0007669"/>
    <property type="project" value="UniProtKB-UniRule"/>
</dbReference>
<keyword evidence="12 25" id="KW-0418">Kinase</keyword>
<dbReference type="Gene3D" id="1.10.510.10">
    <property type="entry name" value="Transferase(Phosphotransferase) domain 1"/>
    <property type="match status" value="1"/>
</dbReference>
<keyword evidence="6" id="KW-0723">Serine/threonine-protein kinase</keyword>
<feature type="domain" description="Protein kinase" evidence="24">
    <location>
        <begin position="447"/>
        <end position="764"/>
    </location>
</feature>
<evidence type="ECO:0000313" key="26">
    <source>
        <dbReference type="Proteomes" id="UP000193944"/>
    </source>
</evidence>
<comment type="subunit">
    <text evidence="21">Interacts with CLK1 C-terminus. Associates with the U5 snRNP and NCOR1 deacetylase complexes. Identified in the spliceosome C complex.</text>
</comment>
<dbReference type="GO" id="GO:0004674">
    <property type="term" value="F:protein serine/threonine kinase activity"/>
    <property type="evidence" value="ECO:0007669"/>
    <property type="project" value="UniProtKB-KW"/>
</dbReference>
<evidence type="ECO:0000256" key="7">
    <source>
        <dbReference type="ARBA" id="ARBA00022553"/>
    </source>
</evidence>
<dbReference type="CDD" id="cd14135">
    <property type="entry name" value="STKc_PRP4"/>
    <property type="match status" value="1"/>
</dbReference>
<feature type="region of interest" description="Disordered" evidence="23">
    <location>
        <begin position="172"/>
        <end position="201"/>
    </location>
</feature>
<dbReference type="STRING" id="1754192.A0A1Y1X331"/>
<protein>
    <recommendedName>
        <fullName evidence="19">Serine/threonine-protein kinase PRP4 homolog</fullName>
        <ecNumber evidence="3">2.7.11.1</ecNumber>
    </recommendedName>
    <alternativeName>
        <fullName evidence="20">PRP4 pre-mRNA-processing factor 4 homolog</fullName>
    </alternativeName>
</protein>
<evidence type="ECO:0000256" key="4">
    <source>
        <dbReference type="ARBA" id="ARBA00022454"/>
    </source>
</evidence>
<dbReference type="AlphaFoldDB" id="A0A1Y1X331"/>
<evidence type="ECO:0000256" key="16">
    <source>
        <dbReference type="ARBA" id="ARBA00023187"/>
    </source>
</evidence>
<evidence type="ECO:0000313" key="25">
    <source>
        <dbReference type="EMBL" id="ORX80102.1"/>
    </source>
</evidence>
<keyword evidence="8" id="KW-0507">mRNA processing</keyword>
<keyword evidence="9" id="KW-0808">Transferase</keyword>
<keyword evidence="17" id="KW-0539">Nucleus</keyword>
<evidence type="ECO:0000256" key="19">
    <source>
        <dbReference type="ARBA" id="ARBA00023637"/>
    </source>
</evidence>
<dbReference type="InterPro" id="IPR008271">
    <property type="entry name" value="Ser/Thr_kinase_AS"/>
</dbReference>
<dbReference type="FunFam" id="1.10.510.10:FF:000078">
    <property type="entry name" value="Serine/threonine-protein kinase PRP4 homolog"/>
    <property type="match status" value="1"/>
</dbReference>
<evidence type="ECO:0000256" key="12">
    <source>
        <dbReference type="ARBA" id="ARBA00022777"/>
    </source>
</evidence>
<comment type="caution">
    <text evidence="25">The sequence shown here is derived from an EMBL/GenBank/DDBJ whole genome shotgun (WGS) entry which is preliminary data.</text>
</comment>
<evidence type="ECO:0000256" key="6">
    <source>
        <dbReference type="ARBA" id="ARBA00022527"/>
    </source>
</evidence>
<evidence type="ECO:0000256" key="3">
    <source>
        <dbReference type="ARBA" id="ARBA00012513"/>
    </source>
</evidence>
<evidence type="ECO:0000256" key="20">
    <source>
        <dbReference type="ARBA" id="ARBA00031858"/>
    </source>
</evidence>
<feature type="compositionally biased region" description="Basic residues" evidence="23">
    <location>
        <begin position="68"/>
        <end position="97"/>
    </location>
</feature>
<dbReference type="GO" id="GO:0045292">
    <property type="term" value="P:mRNA cis splicing, via spliceosome"/>
    <property type="evidence" value="ECO:0007669"/>
    <property type="project" value="InterPro"/>
</dbReference>
<evidence type="ECO:0000256" key="18">
    <source>
        <dbReference type="ARBA" id="ARBA00023596"/>
    </source>
</evidence>
<feature type="region of interest" description="Disordered" evidence="23">
    <location>
        <begin position="1"/>
        <end position="158"/>
    </location>
</feature>
<keyword evidence="26" id="KW-1185">Reference proteome</keyword>
<feature type="compositionally biased region" description="Polar residues" evidence="23">
    <location>
        <begin position="1"/>
        <end position="10"/>
    </location>
</feature>
<reference evidence="25 26" key="1">
    <citation type="submission" date="2016-08" db="EMBL/GenBank/DDBJ databases">
        <title>A Parts List for Fungal Cellulosomes Revealed by Comparative Genomics.</title>
        <authorList>
            <consortium name="DOE Joint Genome Institute"/>
            <person name="Haitjema C.H."/>
            <person name="Gilmore S.P."/>
            <person name="Henske J.K."/>
            <person name="Solomon K.V."/>
            <person name="De Groot R."/>
            <person name="Kuo A."/>
            <person name="Mondo S.J."/>
            <person name="Salamov A.A."/>
            <person name="Labutti K."/>
            <person name="Zhao Z."/>
            <person name="Chiniquy J."/>
            <person name="Barry K."/>
            <person name="Brewer H.M."/>
            <person name="Purvine S.O."/>
            <person name="Wright A.T."/>
            <person name="Boxma B."/>
            <person name="Van Alen T."/>
            <person name="Hackstein J.H."/>
            <person name="Baker S.E."/>
            <person name="Grigoriev I.V."/>
            <person name="O'Malley M.A."/>
        </authorList>
    </citation>
    <scope>NUCLEOTIDE SEQUENCE [LARGE SCALE GENOMIC DNA]</scope>
    <source>
        <strain evidence="25 26">S4</strain>
    </source>
</reference>
<organism evidence="25 26">
    <name type="scientific">Anaeromyces robustus</name>
    <dbReference type="NCBI Taxonomy" id="1754192"/>
    <lineage>
        <taxon>Eukaryota</taxon>
        <taxon>Fungi</taxon>
        <taxon>Fungi incertae sedis</taxon>
        <taxon>Chytridiomycota</taxon>
        <taxon>Chytridiomycota incertae sedis</taxon>
        <taxon>Neocallimastigomycetes</taxon>
        <taxon>Neocallimastigales</taxon>
        <taxon>Neocallimastigaceae</taxon>
        <taxon>Anaeromyces</taxon>
    </lineage>
</organism>
<evidence type="ECO:0000256" key="1">
    <source>
        <dbReference type="ARBA" id="ARBA00004123"/>
    </source>
</evidence>
<comment type="similarity">
    <text evidence="18">Belongs to the protein kinase superfamily. CMGC Ser/Thr protein kinase family.</text>
</comment>
<dbReference type="InterPro" id="IPR017441">
    <property type="entry name" value="Protein_kinase_ATP_BS"/>
</dbReference>
<keyword evidence="11 22" id="KW-0547">Nucleotide-binding</keyword>
<evidence type="ECO:0000256" key="13">
    <source>
        <dbReference type="ARBA" id="ARBA00022840"/>
    </source>
</evidence>
<feature type="compositionally biased region" description="Polar residues" evidence="23">
    <location>
        <begin position="281"/>
        <end position="294"/>
    </location>
</feature>